<protein>
    <recommendedName>
        <fullName evidence="1">Methyltransferase type 11 domain-containing protein</fullName>
    </recommendedName>
</protein>
<keyword evidence="3" id="KW-1185">Reference proteome</keyword>
<proteinExistence type="predicted"/>
<evidence type="ECO:0000259" key="1">
    <source>
        <dbReference type="Pfam" id="PF08241"/>
    </source>
</evidence>
<dbReference type="AlphaFoldDB" id="A0A291GE48"/>
<sequence>MTMTDIPLPPVSDPLLKLLREYYGYKYVELHGKKSGKGFYTQHDWRRIQYGIELLDPDSRSILDVGVGPSALLNYLQLSKRYDQVTGIDLRRYSKQILVDERTDFRVMDATALAFEDDSYDTVVCMEVLEHIPGDAMSTALEELRRVARKQLIVSVPFDEPRPLPSYHHQYFDAARIAEVFPKADIRLLQRPHRKGWPWAIAIETF</sequence>
<dbReference type="Proteomes" id="UP000217935">
    <property type="component" value="Chromosome"/>
</dbReference>
<feature type="domain" description="Methyltransferase type 11" evidence="1">
    <location>
        <begin position="63"/>
        <end position="150"/>
    </location>
</feature>
<dbReference type="STRING" id="1758178.GCA_001550095_03963"/>
<evidence type="ECO:0000313" key="3">
    <source>
        <dbReference type="Proteomes" id="UP000217935"/>
    </source>
</evidence>
<dbReference type="InterPro" id="IPR029063">
    <property type="entry name" value="SAM-dependent_MTases_sf"/>
</dbReference>
<dbReference type="CDD" id="cd02440">
    <property type="entry name" value="AdoMet_MTases"/>
    <property type="match status" value="1"/>
</dbReference>
<dbReference type="Pfam" id="PF08241">
    <property type="entry name" value="Methyltransf_11"/>
    <property type="match status" value="1"/>
</dbReference>
<dbReference type="InterPro" id="IPR013216">
    <property type="entry name" value="Methyltransf_11"/>
</dbReference>
<name>A0A291GE48_9RHOB</name>
<organism evidence="2 3">
    <name type="scientific">Celeribacter ethanolicus</name>
    <dbReference type="NCBI Taxonomy" id="1758178"/>
    <lineage>
        <taxon>Bacteria</taxon>
        <taxon>Pseudomonadati</taxon>
        <taxon>Pseudomonadota</taxon>
        <taxon>Alphaproteobacteria</taxon>
        <taxon>Rhodobacterales</taxon>
        <taxon>Roseobacteraceae</taxon>
        <taxon>Celeribacter</taxon>
    </lineage>
</organism>
<gene>
    <name evidence="2" type="ORF">CEW89_13415</name>
</gene>
<dbReference type="EMBL" id="CP022196">
    <property type="protein sequence ID" value="ATG48475.1"/>
    <property type="molecule type" value="Genomic_DNA"/>
</dbReference>
<reference evidence="2 3" key="1">
    <citation type="submission" date="2017-06" db="EMBL/GenBank/DDBJ databases">
        <title>Celeribacter sp. TSPH2 complete genome sequence.</title>
        <authorList>
            <person name="Woo J.-H."/>
            <person name="Kim H.-S."/>
        </authorList>
    </citation>
    <scope>NUCLEOTIDE SEQUENCE [LARGE SCALE GENOMIC DNA]</scope>
    <source>
        <strain evidence="2 3">TSPH2</strain>
    </source>
</reference>
<dbReference type="RefSeq" id="WP_081423768.1">
    <property type="nucleotide sequence ID" value="NZ_CP022196.1"/>
</dbReference>
<dbReference type="SUPFAM" id="SSF53335">
    <property type="entry name" value="S-adenosyl-L-methionine-dependent methyltransferases"/>
    <property type="match status" value="1"/>
</dbReference>
<dbReference type="GO" id="GO:0008757">
    <property type="term" value="F:S-adenosylmethionine-dependent methyltransferase activity"/>
    <property type="evidence" value="ECO:0007669"/>
    <property type="project" value="InterPro"/>
</dbReference>
<dbReference type="OrthoDB" id="9808140at2"/>
<evidence type="ECO:0000313" key="2">
    <source>
        <dbReference type="EMBL" id="ATG48475.1"/>
    </source>
</evidence>
<accession>A0A291GE48</accession>
<dbReference type="KEGG" id="ceh:CEW89_13415"/>
<dbReference type="Gene3D" id="3.40.50.150">
    <property type="entry name" value="Vaccinia Virus protein VP39"/>
    <property type="match status" value="1"/>
</dbReference>